<keyword evidence="9" id="KW-0132">Cell division</keyword>
<dbReference type="GO" id="GO:0044183">
    <property type="term" value="F:protein folding chaperone"/>
    <property type="evidence" value="ECO:0007669"/>
    <property type="project" value="TreeGrafter"/>
</dbReference>
<reference evidence="13 14" key="1">
    <citation type="journal article" date="2016" name="Nat. Commun.">
        <title>Thousands of microbial genomes shed light on interconnected biogeochemical processes in an aquifer system.</title>
        <authorList>
            <person name="Anantharaman K."/>
            <person name="Brown C.T."/>
            <person name="Hug L.A."/>
            <person name="Sharon I."/>
            <person name="Castelle C.J."/>
            <person name="Probst A.J."/>
            <person name="Thomas B.C."/>
            <person name="Singh A."/>
            <person name="Wilkins M.J."/>
            <person name="Karaoz U."/>
            <person name="Brodie E.L."/>
            <person name="Williams K.H."/>
            <person name="Hubbard S.S."/>
            <person name="Banfield J.F."/>
        </authorList>
    </citation>
    <scope>NUCLEOTIDE SEQUENCE [LARGE SCALE GENOMIC DNA]</scope>
</reference>
<comment type="function">
    <text evidence="9">Involved in protein export. Acts as a chaperone by maintaining the newly synthesized protein in an open conformation. Functions as a peptidyl-prolyl cis-trans isomerase.</text>
</comment>
<evidence type="ECO:0000256" key="1">
    <source>
        <dbReference type="ARBA" id="ARBA00000971"/>
    </source>
</evidence>
<evidence type="ECO:0000256" key="9">
    <source>
        <dbReference type="HAMAP-Rule" id="MF_00303"/>
    </source>
</evidence>
<dbReference type="InterPro" id="IPR046357">
    <property type="entry name" value="PPIase_dom_sf"/>
</dbReference>
<dbReference type="GO" id="GO:0003755">
    <property type="term" value="F:peptidyl-prolyl cis-trans isomerase activity"/>
    <property type="evidence" value="ECO:0007669"/>
    <property type="project" value="UniProtKB-UniRule"/>
</dbReference>
<dbReference type="STRING" id="1798540.A3B74_05360"/>
<dbReference type="InterPro" id="IPR001179">
    <property type="entry name" value="PPIase_FKBP_dom"/>
</dbReference>
<dbReference type="SUPFAM" id="SSF109998">
    <property type="entry name" value="Triger factor/SurA peptide-binding domain-like"/>
    <property type="match status" value="1"/>
</dbReference>
<dbReference type="PANTHER" id="PTHR30560:SF3">
    <property type="entry name" value="TRIGGER FACTOR-LIKE PROTEIN TIG, CHLOROPLASTIC"/>
    <property type="match status" value="1"/>
</dbReference>
<dbReference type="HAMAP" id="MF_00303">
    <property type="entry name" value="Trigger_factor_Tig"/>
    <property type="match status" value="1"/>
</dbReference>
<evidence type="ECO:0000256" key="6">
    <source>
        <dbReference type="ARBA" id="ARBA00023186"/>
    </source>
</evidence>
<dbReference type="Pfam" id="PF05697">
    <property type="entry name" value="Trigger_N"/>
    <property type="match status" value="1"/>
</dbReference>
<protein>
    <recommendedName>
        <fullName evidence="4 9">Trigger factor</fullName>
        <shortName evidence="9">TF</shortName>
        <ecNumber evidence="3 9">5.2.1.8</ecNumber>
    </recommendedName>
    <alternativeName>
        <fullName evidence="8 9">PPIase</fullName>
    </alternativeName>
</protein>
<dbReference type="Proteomes" id="UP000177165">
    <property type="component" value="Unassembled WGS sequence"/>
</dbReference>
<dbReference type="GO" id="GO:0015031">
    <property type="term" value="P:protein transport"/>
    <property type="evidence" value="ECO:0007669"/>
    <property type="project" value="UniProtKB-UniRule"/>
</dbReference>
<dbReference type="GO" id="GO:0005737">
    <property type="term" value="C:cytoplasm"/>
    <property type="evidence" value="ECO:0007669"/>
    <property type="project" value="UniProtKB-SubCell"/>
</dbReference>
<dbReference type="AlphaFoldDB" id="A0A1G2AU71"/>
<comment type="catalytic activity">
    <reaction evidence="1 9">
        <text>[protein]-peptidylproline (omega=180) = [protein]-peptidylproline (omega=0)</text>
        <dbReference type="Rhea" id="RHEA:16237"/>
        <dbReference type="Rhea" id="RHEA-COMP:10747"/>
        <dbReference type="Rhea" id="RHEA-COMP:10748"/>
        <dbReference type="ChEBI" id="CHEBI:83833"/>
        <dbReference type="ChEBI" id="CHEBI:83834"/>
        <dbReference type="EC" id="5.2.1.8"/>
    </reaction>
</comment>
<gene>
    <name evidence="9" type="primary">tig</name>
    <name evidence="13" type="ORF">A3B74_05360</name>
</gene>
<evidence type="ECO:0000259" key="11">
    <source>
        <dbReference type="Pfam" id="PF05697"/>
    </source>
</evidence>
<dbReference type="EC" id="5.2.1.8" evidence="3 9"/>
<evidence type="ECO:0000259" key="12">
    <source>
        <dbReference type="Pfam" id="PF05698"/>
    </source>
</evidence>
<evidence type="ECO:0000256" key="5">
    <source>
        <dbReference type="ARBA" id="ARBA00023110"/>
    </source>
</evidence>
<evidence type="ECO:0000256" key="4">
    <source>
        <dbReference type="ARBA" id="ARBA00016902"/>
    </source>
</evidence>
<dbReference type="InterPro" id="IPR008881">
    <property type="entry name" value="Trigger_fac_ribosome-bd_bac"/>
</dbReference>
<evidence type="ECO:0000256" key="8">
    <source>
        <dbReference type="ARBA" id="ARBA00029986"/>
    </source>
</evidence>
<dbReference type="NCBIfam" id="TIGR00115">
    <property type="entry name" value="tig"/>
    <property type="match status" value="1"/>
</dbReference>
<dbReference type="Gene3D" id="3.30.70.1050">
    <property type="entry name" value="Trigger factor ribosome-binding domain"/>
    <property type="match status" value="1"/>
</dbReference>
<feature type="domain" description="Trigger factor C-terminal" evidence="12">
    <location>
        <begin position="263"/>
        <end position="423"/>
    </location>
</feature>
<evidence type="ECO:0000313" key="13">
    <source>
        <dbReference type="EMBL" id="OGY80049.1"/>
    </source>
</evidence>
<comment type="caution">
    <text evidence="13">The sequence shown here is derived from an EMBL/GenBank/DDBJ whole genome shotgun (WGS) entry which is preliminary data.</text>
</comment>
<comment type="domain">
    <text evidence="9">Consists of 3 domains; the N-terminus binds the ribosome, the middle domain has PPIase activity, while the C-terminus has intrinsic chaperone activity on its own.</text>
</comment>
<sequence length="433" mass="50180">MNVTHKNLPKSQVELRVELTIQEVEPFVQKAAQHMSQEVKIPGFRPGHVPMDILKRHVGNVKIYEEAFREAVMDTLPRALTQERLEIIGSPNVTPEKLAPGNPLIYNAIISVYPTVELGAYRNFRTAKKSIHVQDKEVEKTLESLRRLRASQKLVQRAVQKGDKVLADLDIFQDNVLLENGSFRKQEIDLNLDTFVAGFSDQVIGMQRGEEKRFSLRFPKDYHTQQFAGKEAEFRVQVHEVYEVMLPELKDDFAQSLGNYKNLVELREALRVNLHKEGEYKERLRLETEVLREVVERTKFGELPEVLITSEIDRILAELKSELESQGGKFDDYLKTIKKTQDQLQKDLQPQALQRVKSILVLREIALKEKIQVDAKQVTAEIDVQKKRYENDSKTLKYIESEAYERYIRNMFNTQKVVDFLVEQVAQSSKQDS</sequence>
<evidence type="ECO:0000259" key="10">
    <source>
        <dbReference type="Pfam" id="PF00254"/>
    </source>
</evidence>
<name>A0A1G2AU71_9BACT</name>
<dbReference type="GO" id="GO:0043022">
    <property type="term" value="F:ribosome binding"/>
    <property type="evidence" value="ECO:0007669"/>
    <property type="project" value="TreeGrafter"/>
</dbReference>
<dbReference type="GO" id="GO:0051083">
    <property type="term" value="P:'de novo' cotranslational protein folding"/>
    <property type="evidence" value="ECO:0007669"/>
    <property type="project" value="TreeGrafter"/>
</dbReference>
<dbReference type="SUPFAM" id="SSF102735">
    <property type="entry name" value="Trigger factor ribosome-binding domain"/>
    <property type="match status" value="1"/>
</dbReference>
<dbReference type="EMBL" id="MHKB01000002">
    <property type="protein sequence ID" value="OGY80049.1"/>
    <property type="molecule type" value="Genomic_DNA"/>
</dbReference>
<dbReference type="Pfam" id="PF00254">
    <property type="entry name" value="FKBP_C"/>
    <property type="match status" value="1"/>
</dbReference>
<keyword evidence="5 9" id="KW-0697">Rotamase</keyword>
<keyword evidence="6 9" id="KW-0143">Chaperone</keyword>
<accession>A0A1G2AU71</accession>
<feature type="domain" description="PPIase FKBP-type" evidence="10">
    <location>
        <begin position="157"/>
        <end position="238"/>
    </location>
</feature>
<dbReference type="Pfam" id="PF05698">
    <property type="entry name" value="Trigger_C"/>
    <property type="match status" value="1"/>
</dbReference>
<dbReference type="PIRSF" id="PIRSF003095">
    <property type="entry name" value="Trigger_factor"/>
    <property type="match status" value="1"/>
</dbReference>
<feature type="domain" description="Trigger factor ribosome-binding bacterial" evidence="11">
    <location>
        <begin position="1"/>
        <end position="145"/>
    </location>
</feature>
<proteinExistence type="inferred from homology"/>
<keyword evidence="9" id="KW-0963">Cytoplasm</keyword>
<dbReference type="GO" id="GO:0051301">
    <property type="term" value="P:cell division"/>
    <property type="evidence" value="ECO:0007669"/>
    <property type="project" value="UniProtKB-KW"/>
</dbReference>
<organism evidence="13 14">
    <name type="scientific">Candidatus Kerfeldbacteria bacterium RIFCSPHIGHO2_02_FULL_42_14</name>
    <dbReference type="NCBI Taxonomy" id="1798540"/>
    <lineage>
        <taxon>Bacteria</taxon>
        <taxon>Candidatus Kerfeldiibacteriota</taxon>
    </lineage>
</organism>
<evidence type="ECO:0000256" key="3">
    <source>
        <dbReference type="ARBA" id="ARBA00013194"/>
    </source>
</evidence>
<evidence type="ECO:0000313" key="14">
    <source>
        <dbReference type="Proteomes" id="UP000177165"/>
    </source>
</evidence>
<dbReference type="InterPro" id="IPR027304">
    <property type="entry name" value="Trigger_fact/SurA_dom_sf"/>
</dbReference>
<dbReference type="GO" id="GO:0043335">
    <property type="term" value="P:protein unfolding"/>
    <property type="evidence" value="ECO:0007669"/>
    <property type="project" value="TreeGrafter"/>
</dbReference>
<dbReference type="InterPro" id="IPR005215">
    <property type="entry name" value="Trig_fac"/>
</dbReference>
<comment type="subcellular location">
    <subcellularLocation>
        <location evidence="9">Cytoplasm</location>
    </subcellularLocation>
    <text evidence="9">About half TF is bound to the ribosome near the polypeptide exit tunnel while the other half is free in the cytoplasm.</text>
</comment>
<keyword evidence="7 9" id="KW-0413">Isomerase</keyword>
<keyword evidence="9" id="KW-0131">Cell cycle</keyword>
<evidence type="ECO:0000256" key="2">
    <source>
        <dbReference type="ARBA" id="ARBA00005464"/>
    </source>
</evidence>
<dbReference type="InterPro" id="IPR008880">
    <property type="entry name" value="Trigger_fac_C"/>
</dbReference>
<dbReference type="InterPro" id="IPR037041">
    <property type="entry name" value="Trigger_fac_C_sf"/>
</dbReference>
<dbReference type="Gene3D" id="1.10.3120.10">
    <property type="entry name" value="Trigger factor, C-terminal domain"/>
    <property type="match status" value="1"/>
</dbReference>
<comment type="similarity">
    <text evidence="2 9">Belongs to the FKBP-type PPIase family. Tig subfamily.</text>
</comment>
<dbReference type="PANTHER" id="PTHR30560">
    <property type="entry name" value="TRIGGER FACTOR CHAPERONE AND PEPTIDYL-PROLYL CIS/TRANS ISOMERASE"/>
    <property type="match status" value="1"/>
</dbReference>
<evidence type="ECO:0000256" key="7">
    <source>
        <dbReference type="ARBA" id="ARBA00023235"/>
    </source>
</evidence>
<dbReference type="InterPro" id="IPR036611">
    <property type="entry name" value="Trigger_fac_ribosome-bd_sf"/>
</dbReference>
<dbReference type="Gene3D" id="3.10.50.40">
    <property type="match status" value="1"/>
</dbReference>
<dbReference type="SUPFAM" id="SSF54534">
    <property type="entry name" value="FKBP-like"/>
    <property type="match status" value="1"/>
</dbReference>